<dbReference type="InterPro" id="IPR036397">
    <property type="entry name" value="RNaseH_sf"/>
</dbReference>
<gene>
    <name evidence="2" type="ORF">APZ42_003586</name>
</gene>
<dbReference type="InterPro" id="IPR012337">
    <property type="entry name" value="RNaseH-like_sf"/>
</dbReference>
<dbReference type="EMBL" id="LRGB01011235">
    <property type="protein sequence ID" value="KZS00211.1"/>
    <property type="molecule type" value="Genomic_DNA"/>
</dbReference>
<dbReference type="PROSITE" id="PS50994">
    <property type="entry name" value="INTEGRASE"/>
    <property type="match status" value="1"/>
</dbReference>
<evidence type="ECO:0000313" key="2">
    <source>
        <dbReference type="EMBL" id="KZS00211.1"/>
    </source>
</evidence>
<dbReference type="InterPro" id="IPR050951">
    <property type="entry name" value="Retrovirus_Pol_polyprotein"/>
</dbReference>
<organism evidence="2 3">
    <name type="scientific">Daphnia magna</name>
    <dbReference type="NCBI Taxonomy" id="35525"/>
    <lineage>
        <taxon>Eukaryota</taxon>
        <taxon>Metazoa</taxon>
        <taxon>Ecdysozoa</taxon>
        <taxon>Arthropoda</taxon>
        <taxon>Crustacea</taxon>
        <taxon>Branchiopoda</taxon>
        <taxon>Diplostraca</taxon>
        <taxon>Cladocera</taxon>
        <taxon>Anomopoda</taxon>
        <taxon>Daphniidae</taxon>
        <taxon>Daphnia</taxon>
    </lineage>
</organism>
<dbReference type="AlphaFoldDB" id="A0A162C2D0"/>
<dbReference type="Proteomes" id="UP000076858">
    <property type="component" value="Unassembled WGS sequence"/>
</dbReference>
<dbReference type="InterPro" id="IPR001584">
    <property type="entry name" value="Integrase_cat-core"/>
</dbReference>
<dbReference type="Gene3D" id="3.30.420.10">
    <property type="entry name" value="Ribonuclease H-like superfamily/Ribonuclease H"/>
    <property type="match status" value="1"/>
</dbReference>
<feature type="domain" description="Integrase catalytic" evidence="1">
    <location>
        <begin position="1"/>
        <end position="119"/>
    </location>
</feature>
<proteinExistence type="predicted"/>
<name>A0A162C2D0_9CRUS</name>
<reference evidence="2 3" key="1">
    <citation type="submission" date="2016-03" db="EMBL/GenBank/DDBJ databases">
        <title>EvidentialGene: Evidence-directed Construction of Genes on Genomes.</title>
        <authorList>
            <person name="Gilbert D.G."/>
            <person name="Choi J.-H."/>
            <person name="Mockaitis K."/>
            <person name="Colbourne J."/>
            <person name="Pfrender M."/>
        </authorList>
    </citation>
    <scope>NUCLEOTIDE SEQUENCE [LARGE SCALE GENOMIC DNA]</scope>
    <source>
        <strain evidence="2 3">Xinb3</strain>
        <tissue evidence="2">Complete organism</tissue>
    </source>
</reference>
<evidence type="ECO:0000259" key="1">
    <source>
        <dbReference type="PROSITE" id="PS50994"/>
    </source>
</evidence>
<evidence type="ECO:0000313" key="3">
    <source>
        <dbReference type="Proteomes" id="UP000076858"/>
    </source>
</evidence>
<keyword evidence="3" id="KW-1185">Reference proteome</keyword>
<dbReference type="SUPFAM" id="SSF53098">
    <property type="entry name" value="Ribonuclease H-like"/>
    <property type="match status" value="1"/>
</dbReference>
<protein>
    <recommendedName>
        <fullName evidence="1">Integrase catalytic domain-containing protein</fullName>
    </recommendedName>
</protein>
<sequence length="119" mass="13887">MRNKTAQTIAKVLVNKIFTKYGSPEVVLTDQGTDFLSSLIQEVCKLFKVKQIRTMAYHPQTDGLVERFNRTLCDMLACYVSDQPANWDKYFPFQTFAYTQQNKLQLKKNHSFYSSDENQ</sequence>
<dbReference type="PANTHER" id="PTHR37984:SF15">
    <property type="entry name" value="INTEGRASE CATALYTIC DOMAIN-CONTAINING PROTEIN"/>
    <property type="match status" value="1"/>
</dbReference>
<dbReference type="GO" id="GO:0003676">
    <property type="term" value="F:nucleic acid binding"/>
    <property type="evidence" value="ECO:0007669"/>
    <property type="project" value="InterPro"/>
</dbReference>
<comment type="caution">
    <text evidence="2">The sequence shown here is derived from an EMBL/GenBank/DDBJ whole genome shotgun (WGS) entry which is preliminary data.</text>
</comment>
<dbReference type="PANTHER" id="PTHR37984">
    <property type="entry name" value="PROTEIN CBG26694"/>
    <property type="match status" value="1"/>
</dbReference>
<accession>A0A162C2D0</accession>
<dbReference type="GO" id="GO:0015074">
    <property type="term" value="P:DNA integration"/>
    <property type="evidence" value="ECO:0007669"/>
    <property type="project" value="InterPro"/>
</dbReference>